<sequence length="133" mass="14333">MRKVLVLLSILSLSVLSLPLKANQMLATPMLLKACNAPEKSRDFGVCLGFFTGVVQSSIPATIAVVEYTGAHSEESYQKAAVASGKVFGCGEHDTILNSIEKYKVFMQNHANYSDLPASVTVAKMLSTTYPCK</sequence>
<protein>
    <submittedName>
        <fullName evidence="2">Rap1a/Tai family immunity protein</fullName>
    </submittedName>
</protein>
<name>A0ABU3ZFK1_9GAMM</name>
<evidence type="ECO:0000256" key="1">
    <source>
        <dbReference type="SAM" id="SignalP"/>
    </source>
</evidence>
<comment type="caution">
    <text evidence="2">The sequence shown here is derived from an EMBL/GenBank/DDBJ whole genome shotgun (WGS) entry which is preliminary data.</text>
</comment>
<dbReference type="EMBL" id="JAWJZI010000002">
    <property type="protein sequence ID" value="MDV5168886.1"/>
    <property type="molecule type" value="Genomic_DNA"/>
</dbReference>
<gene>
    <name evidence="2" type="ORF">R2X38_07730</name>
</gene>
<keyword evidence="3" id="KW-1185">Reference proteome</keyword>
<reference evidence="2 3" key="1">
    <citation type="submission" date="2023-10" db="EMBL/GenBank/DDBJ databases">
        <title>Marine bacteria isolated from horseshoe crab.</title>
        <authorList>
            <person name="Cheng T.H."/>
        </authorList>
    </citation>
    <scope>NUCLEOTIDE SEQUENCE [LARGE SCALE GENOMIC DNA]</scope>
    <source>
        <strain evidence="2 3">HSC6</strain>
    </source>
</reference>
<organism evidence="2 3">
    <name type="scientific">Photobacterium rosenbergii</name>
    <dbReference type="NCBI Taxonomy" id="294936"/>
    <lineage>
        <taxon>Bacteria</taxon>
        <taxon>Pseudomonadati</taxon>
        <taxon>Pseudomonadota</taxon>
        <taxon>Gammaproteobacteria</taxon>
        <taxon>Vibrionales</taxon>
        <taxon>Vibrionaceae</taxon>
        <taxon>Photobacterium</taxon>
    </lineage>
</organism>
<evidence type="ECO:0000313" key="2">
    <source>
        <dbReference type="EMBL" id="MDV5168886.1"/>
    </source>
</evidence>
<dbReference type="RefSeq" id="WP_317521624.1">
    <property type="nucleotide sequence ID" value="NZ_JAWJZI010000002.1"/>
</dbReference>
<proteinExistence type="predicted"/>
<feature type="chain" id="PRO_5046196634" evidence="1">
    <location>
        <begin position="23"/>
        <end position="133"/>
    </location>
</feature>
<accession>A0ABU3ZFK1</accession>
<dbReference type="Proteomes" id="UP001186452">
    <property type="component" value="Unassembled WGS sequence"/>
</dbReference>
<keyword evidence="1" id="KW-0732">Signal</keyword>
<feature type="signal peptide" evidence="1">
    <location>
        <begin position="1"/>
        <end position="22"/>
    </location>
</feature>
<evidence type="ECO:0000313" key="3">
    <source>
        <dbReference type="Proteomes" id="UP001186452"/>
    </source>
</evidence>